<dbReference type="EMBL" id="CALNXK010000024">
    <property type="protein sequence ID" value="CAH3112051.1"/>
    <property type="molecule type" value="Genomic_DNA"/>
</dbReference>
<sequence length="416" mass="46952">MADAEAFQDRENLINLFACYGKVYAWDVDDVIKMRSQYRIVGSLIGSLPRKPRQNNAFSLPLLLSREETTLLLDKGFARIFYMPRNLPKPSDGLVGKFNELRNESVIKQNEQFKKMQEEKRKELADVIADGKKRKREKLASSTAKKSQDQRNEIQFNFTCNESNVFERNVEGKEKSKRKSGEVTVDQEDTNLAKKLKSEELNNESFEAKETSEKKDLNQSNDYCKIISNENVKESYEGSCSNSITKEANETILTNANADQGIHGNELANETGLQTTNDSDTSTKGLNSVSDMGILIHIPSVMPQKLPSFPLADWTYPQTSHEKLHYQVFVDLWEKGYYLTSGVNFGGDFLAYPGDPIRYHSFFIVIIVPWGKKITPFEIISAGRLGASVKKTALLCSVSDETGQVIYTSVKWSGIS</sequence>
<dbReference type="InterPro" id="IPR036167">
    <property type="entry name" value="tRNA_intron_Endo_cat-like_sf"/>
</dbReference>
<dbReference type="InterPro" id="IPR006676">
    <property type="entry name" value="tRNA_splic"/>
</dbReference>
<dbReference type="InterPro" id="IPR011856">
    <property type="entry name" value="tRNA_endonuc-like_dom_sf"/>
</dbReference>
<feature type="domain" description="tRNA intron endonuclease catalytic" evidence="7">
    <location>
        <begin position="324"/>
        <end position="407"/>
    </location>
</feature>
<dbReference type="InterPro" id="IPR059049">
    <property type="entry name" value="TSEN34_N"/>
</dbReference>
<dbReference type="Gene3D" id="3.40.1350.10">
    <property type="match status" value="1"/>
</dbReference>
<dbReference type="NCBIfam" id="TIGR00324">
    <property type="entry name" value="endA"/>
    <property type="match status" value="1"/>
</dbReference>
<dbReference type="Pfam" id="PF01974">
    <property type="entry name" value="tRNA_int_endo"/>
    <property type="match status" value="1"/>
</dbReference>
<dbReference type="CDD" id="cd22363">
    <property type="entry name" value="tRNA-intron_lyase_C"/>
    <property type="match status" value="1"/>
</dbReference>
<evidence type="ECO:0000256" key="1">
    <source>
        <dbReference type="ARBA" id="ARBA00008078"/>
    </source>
</evidence>
<keyword evidence="3" id="KW-0819">tRNA processing</keyword>
<comment type="similarity">
    <text evidence="1">Belongs to the tRNA-intron endonuclease family.</text>
</comment>
<keyword evidence="10" id="KW-1185">Reference proteome</keyword>
<evidence type="ECO:0000313" key="10">
    <source>
        <dbReference type="Proteomes" id="UP001159405"/>
    </source>
</evidence>
<dbReference type="InterPro" id="IPR006677">
    <property type="entry name" value="tRNA_intron_Endonuc_cat-like"/>
</dbReference>
<protein>
    <recommendedName>
        <fullName evidence="2">tRNA-intron lyase</fullName>
        <ecNumber evidence="2">4.6.1.16</ecNumber>
    </recommendedName>
</protein>
<name>A0ABN8NJX1_9CNID</name>
<feature type="domain" description="TSEN34 N-terminal" evidence="8">
    <location>
        <begin position="14"/>
        <end position="80"/>
    </location>
</feature>
<dbReference type="SUPFAM" id="SSF53032">
    <property type="entry name" value="tRNA-intron endonuclease catalytic domain-like"/>
    <property type="match status" value="1"/>
</dbReference>
<evidence type="ECO:0000256" key="4">
    <source>
        <dbReference type="ARBA" id="ARBA00023239"/>
    </source>
</evidence>
<keyword evidence="4" id="KW-0456">Lyase</keyword>
<accession>A0ABN8NJX1</accession>
<evidence type="ECO:0000256" key="2">
    <source>
        <dbReference type="ARBA" id="ARBA00012573"/>
    </source>
</evidence>
<comment type="catalytic activity">
    <reaction evidence="5">
        <text>pretRNA = a 3'-half-tRNA molecule with a 5'-OH end + a 5'-half-tRNA molecule with a 2',3'-cyclic phosphate end + an intron with a 2',3'-cyclic phosphate and a 5'-hydroxyl terminus.</text>
        <dbReference type="EC" id="4.6.1.16"/>
    </reaction>
</comment>
<dbReference type="EC" id="4.6.1.16" evidence="2"/>
<dbReference type="PANTHER" id="PTHR13070">
    <property type="entry name" value="TRNA-SPLICING ENDONUCLEASE SUBUNIT SEN34-RELATED"/>
    <property type="match status" value="1"/>
</dbReference>
<evidence type="ECO:0000256" key="6">
    <source>
        <dbReference type="SAM" id="MobiDB-lite"/>
    </source>
</evidence>
<dbReference type="PANTHER" id="PTHR13070:SF0">
    <property type="entry name" value="TRNA-SPLICING ENDONUCLEASE SUBUNIT SEN34"/>
    <property type="match status" value="1"/>
</dbReference>
<evidence type="ECO:0000259" key="8">
    <source>
        <dbReference type="Pfam" id="PF26577"/>
    </source>
</evidence>
<dbReference type="Pfam" id="PF26577">
    <property type="entry name" value="TSEN34_N"/>
    <property type="match status" value="1"/>
</dbReference>
<organism evidence="9 10">
    <name type="scientific">Porites lobata</name>
    <dbReference type="NCBI Taxonomy" id="104759"/>
    <lineage>
        <taxon>Eukaryota</taxon>
        <taxon>Metazoa</taxon>
        <taxon>Cnidaria</taxon>
        <taxon>Anthozoa</taxon>
        <taxon>Hexacorallia</taxon>
        <taxon>Scleractinia</taxon>
        <taxon>Fungiina</taxon>
        <taxon>Poritidae</taxon>
        <taxon>Porites</taxon>
    </lineage>
</organism>
<proteinExistence type="inferred from homology"/>
<dbReference type="Proteomes" id="UP001159405">
    <property type="component" value="Unassembled WGS sequence"/>
</dbReference>
<feature type="region of interest" description="Disordered" evidence="6">
    <location>
        <begin position="171"/>
        <end position="214"/>
    </location>
</feature>
<gene>
    <name evidence="9" type="ORF">PLOB_00020399</name>
</gene>
<comment type="caution">
    <text evidence="9">The sequence shown here is derived from an EMBL/GenBank/DDBJ whole genome shotgun (WGS) entry which is preliminary data.</text>
</comment>
<evidence type="ECO:0000256" key="5">
    <source>
        <dbReference type="ARBA" id="ARBA00034031"/>
    </source>
</evidence>
<feature type="compositionally biased region" description="Basic and acidic residues" evidence="6">
    <location>
        <begin position="196"/>
        <end position="214"/>
    </location>
</feature>
<evidence type="ECO:0000259" key="7">
    <source>
        <dbReference type="Pfam" id="PF01974"/>
    </source>
</evidence>
<evidence type="ECO:0000256" key="3">
    <source>
        <dbReference type="ARBA" id="ARBA00022694"/>
    </source>
</evidence>
<evidence type="ECO:0000313" key="9">
    <source>
        <dbReference type="EMBL" id="CAH3112051.1"/>
    </source>
</evidence>
<reference evidence="9 10" key="1">
    <citation type="submission" date="2022-05" db="EMBL/GenBank/DDBJ databases">
        <authorList>
            <consortium name="Genoscope - CEA"/>
            <person name="William W."/>
        </authorList>
    </citation>
    <scope>NUCLEOTIDE SEQUENCE [LARGE SCALE GENOMIC DNA]</scope>
</reference>